<dbReference type="EMBL" id="DF838227">
    <property type="protein sequence ID" value="GAT42726.1"/>
    <property type="molecule type" value="Genomic_DNA"/>
</dbReference>
<sequence>MSRIRLPRLIRVQAGRLTESDIEPWKRVLGHVRVLDDIRSLSPILSALDQSILLTPSLQSLTVRGPWFLRELTPLLSPRLERVQLIFRDPPQQDDIEFLSLRLPPALLALELRVFSPISHGSIHPLKTTLTALSLANMDAEMLAYLASFPRLQSLCVQDFTGERIPFSSEKMPFSNLVSFSLRRASAAAIIALGPLFSCAPLECYEVALDEHHLPSFLAQAIENIQPQTLRSFEAIGARVHSPAALLAIGKLYALQRLSISGGSDLGWITPNIVRRLVDSLPSLRHLQITHSHPASLSACPLDVLYHIALHRPMLSSLSIPLSTDHVPEPPEPTSAKLQSLSLGFAKFPGERDAIRLAIF</sequence>
<proteinExistence type="predicted"/>
<evidence type="ECO:0008006" key="3">
    <source>
        <dbReference type="Google" id="ProtNLM"/>
    </source>
</evidence>
<dbReference type="SUPFAM" id="SSF52058">
    <property type="entry name" value="L domain-like"/>
    <property type="match status" value="1"/>
</dbReference>
<dbReference type="Proteomes" id="UP000815677">
    <property type="component" value="Unassembled WGS sequence"/>
</dbReference>
<evidence type="ECO:0000313" key="2">
    <source>
        <dbReference type="Proteomes" id="UP000815677"/>
    </source>
</evidence>
<reference evidence="1" key="1">
    <citation type="submission" date="2014-09" db="EMBL/GenBank/DDBJ databases">
        <title>Genome sequence of the luminous mushroom Mycena chlorophos for searching fungal bioluminescence genes.</title>
        <authorList>
            <person name="Tanaka Y."/>
            <person name="Kasuga D."/>
            <person name="Oba Y."/>
            <person name="Hase S."/>
            <person name="Sato K."/>
            <person name="Oba Y."/>
            <person name="Sakakibara Y."/>
        </authorList>
    </citation>
    <scope>NUCLEOTIDE SEQUENCE</scope>
</reference>
<accession>A0ABQ0KUW1</accession>
<protein>
    <recommendedName>
        <fullName evidence="3">F-box domain-containing protein</fullName>
    </recommendedName>
</protein>
<name>A0ABQ0KUW1_MYCCL</name>
<gene>
    <name evidence="1" type="ORF">MCHLO_00429</name>
</gene>
<dbReference type="InterPro" id="IPR032675">
    <property type="entry name" value="LRR_dom_sf"/>
</dbReference>
<evidence type="ECO:0000313" key="1">
    <source>
        <dbReference type="EMBL" id="GAT42726.1"/>
    </source>
</evidence>
<feature type="non-terminal residue" evidence="1">
    <location>
        <position position="360"/>
    </location>
</feature>
<dbReference type="Gene3D" id="3.80.10.10">
    <property type="entry name" value="Ribonuclease Inhibitor"/>
    <property type="match status" value="1"/>
</dbReference>
<organism evidence="1 2">
    <name type="scientific">Mycena chlorophos</name>
    <name type="common">Agaric fungus</name>
    <name type="synonym">Agaricus chlorophos</name>
    <dbReference type="NCBI Taxonomy" id="658473"/>
    <lineage>
        <taxon>Eukaryota</taxon>
        <taxon>Fungi</taxon>
        <taxon>Dikarya</taxon>
        <taxon>Basidiomycota</taxon>
        <taxon>Agaricomycotina</taxon>
        <taxon>Agaricomycetes</taxon>
        <taxon>Agaricomycetidae</taxon>
        <taxon>Agaricales</taxon>
        <taxon>Marasmiineae</taxon>
        <taxon>Mycenaceae</taxon>
        <taxon>Mycena</taxon>
    </lineage>
</organism>
<keyword evidence="2" id="KW-1185">Reference proteome</keyword>